<dbReference type="SUPFAM" id="SSF160945">
    <property type="entry name" value="PH0156-like"/>
    <property type="match status" value="1"/>
</dbReference>
<dbReference type="Pfam" id="PF11536">
    <property type="entry name" value="DUF3226"/>
    <property type="match status" value="1"/>
</dbReference>
<protein>
    <recommendedName>
        <fullName evidence="3">DUF4435 domain-containing protein</fullName>
    </recommendedName>
</protein>
<sequence>MPRNKEIKLEIKSDRLLLVEGKDEVNLFTALIKHCFSNEIDIQIIDAGGIYNILRNLKAIREIVRTLPNFQSIGVVRDADDNSENAFISICNNLEKAEYHPPQSHGTFSNNSPSVGVFIMPNGTSKGSIETLCWQSVKDLPAAKCVEQYLECLENNNTMNSKNKDKSFAHAYLASMQNPVARVGEGALQGAWKFDSPAFKELIKFIRDL</sequence>
<dbReference type="InterPro" id="IPR024508">
    <property type="entry name" value="DUF3226"/>
</dbReference>
<organism evidence="1 2">
    <name type="scientific">Aphanocapsa feldmannii 277cV</name>
    <dbReference type="NCBI Taxonomy" id="2507553"/>
    <lineage>
        <taxon>Bacteria</taxon>
        <taxon>Bacillati</taxon>
        <taxon>Cyanobacteriota</taxon>
        <taxon>Cyanophyceae</taxon>
        <taxon>Oscillatoriophycideae</taxon>
        <taxon>Chroococcales</taxon>
        <taxon>Microcystaceae</taxon>
        <taxon>Aphanocapsa</taxon>
    </lineage>
</organism>
<dbReference type="EMBL" id="SRMO01000078">
    <property type="protein sequence ID" value="TGG91425.1"/>
    <property type="molecule type" value="Genomic_DNA"/>
</dbReference>
<reference evidence="1 2" key="1">
    <citation type="journal article" date="2019" name="mSystems">
        <title>Life at home and on the roam: Genomic adaptions reflect the dual lifestyle of an intracellular, facultative symbiont.</title>
        <authorList>
            <person name="Burgsdorf I."/>
        </authorList>
    </citation>
    <scope>NUCLEOTIDE SEQUENCE [LARGE SCALE GENOMIC DNA]</scope>
    <source>
        <strain evidence="1">277cV</strain>
    </source>
</reference>
<comment type="caution">
    <text evidence="1">The sequence shown here is derived from an EMBL/GenBank/DDBJ whole genome shotgun (WGS) entry which is preliminary data.</text>
</comment>
<dbReference type="AlphaFoldDB" id="A0A524RM87"/>
<evidence type="ECO:0000313" key="2">
    <source>
        <dbReference type="Proteomes" id="UP000317990"/>
    </source>
</evidence>
<gene>
    <name evidence="1" type="ORF">ERJ67_08070</name>
</gene>
<evidence type="ECO:0000313" key="1">
    <source>
        <dbReference type="EMBL" id="TGG91425.1"/>
    </source>
</evidence>
<evidence type="ECO:0008006" key="3">
    <source>
        <dbReference type="Google" id="ProtNLM"/>
    </source>
</evidence>
<dbReference type="Proteomes" id="UP000317990">
    <property type="component" value="Unassembled WGS sequence"/>
</dbReference>
<proteinExistence type="predicted"/>
<accession>A0A524RM87</accession>
<name>A0A524RM87_9CHRO</name>